<keyword evidence="2" id="KW-0472">Membrane</keyword>
<accession>A0A0G4G449</accession>
<feature type="transmembrane region" description="Helical" evidence="2">
    <location>
        <begin position="56"/>
        <end position="75"/>
    </location>
</feature>
<feature type="region of interest" description="Disordered" evidence="1">
    <location>
        <begin position="654"/>
        <end position="859"/>
    </location>
</feature>
<dbReference type="VEuPathDB" id="CryptoDB:Vbra_21926"/>
<feature type="compositionally biased region" description="Low complexity" evidence="1">
    <location>
        <begin position="110"/>
        <end position="130"/>
    </location>
</feature>
<dbReference type="Gene3D" id="2.40.160.120">
    <property type="match status" value="1"/>
</dbReference>
<keyword evidence="3" id="KW-0732">Signal</keyword>
<dbReference type="Pfam" id="PF01237">
    <property type="entry name" value="Oxysterol_BP"/>
    <property type="match status" value="1"/>
</dbReference>
<keyword evidence="2" id="KW-0812">Transmembrane</keyword>
<dbReference type="InterPro" id="IPR037239">
    <property type="entry name" value="OSBP_sf"/>
</dbReference>
<protein>
    <submittedName>
        <fullName evidence="4">Uncharacterized protein</fullName>
    </submittedName>
</protein>
<feature type="compositionally biased region" description="Pro residues" evidence="1">
    <location>
        <begin position="826"/>
        <end position="846"/>
    </location>
</feature>
<dbReference type="PANTHER" id="PTHR10972:SF148">
    <property type="entry name" value="OXYSTEROL-BINDING PROTEIN 9"/>
    <property type="match status" value="1"/>
</dbReference>
<feature type="region of interest" description="Disordered" evidence="1">
    <location>
        <begin position="1172"/>
        <end position="1211"/>
    </location>
</feature>
<dbReference type="InParanoid" id="A0A0G4G449"/>
<feature type="compositionally biased region" description="Basic and acidic residues" evidence="1">
    <location>
        <begin position="688"/>
        <end position="706"/>
    </location>
</feature>
<evidence type="ECO:0000256" key="2">
    <source>
        <dbReference type="SAM" id="Phobius"/>
    </source>
</evidence>
<evidence type="ECO:0000313" key="4">
    <source>
        <dbReference type="EMBL" id="CEM22671.1"/>
    </source>
</evidence>
<sequence length="1314" mass="144197">MKAGLLARLLALLGVAFMASAHGGNGAVSATSAPHRALGDAGVSEGFWRFVTDEIDGIALVLGILAFLGLLNALADVTQSKYPLAHSDWVYLFFVIRRDSTWGPPVSDRPTTAAPENPAANTNTNPAAAADAGRERVRSSLDSQASVMSDEAADDDGPSPSPPRPLAAGVRDCIRQFFLWVYTSLVLWWHPPEDDSPISIEVEIQRGEVAYTTNVTLVGLMKEQLADWARRWCLTVAIFLDLERGKWRTWATRPQPPPLCLSDSGPSLPHRQRDSSIGSPFLSAAESARSVDMWGEGRPAGGARRFCQVFGWVASRKMSAVRLCSGLRTASAQLHPADDSLICTVAMVLTLTIWALAIAIGPACCRQRPAWRGLAEGTASWPYVVAAVALVAGWGMERLLMAAFFRPYLPQPRPGRDAQEIVRLWIRLATLTKRRFTCPLVSVCVLVVAFFLLKSSSQAVSNWVLLSGSTLVYQLFLWPFTQSLVIASLQTCCAPATAHTHTHRHTPVDLTSSSEQYYTAVESTPSSPSHRAGGGEGEPGAASDRRRPCVDGSWVLGGWPEWAVWDGDLLVQREGVRSVEGVREYLIWRVAAEKAHIVSWWRSLSASAAAEEAQAPTTTATAPAGGTELAPLPSSPPPIPEQAADIEMRIPLLPPAPASASTQADSPPPFMHRQTDEGRKLQQPAPENKARRPSPDPARQRQHLDVPAHPFTLPQTRSSDTDALVPTGDNDAAVELRSLPVSRRSSARKASHDSPRFFDAVSDISDADNADVCGGNDPERPESEPDRPMRTERTEMESGALAMAGQRGLGDKARNQAHLETDRSDNPPPGNPPVPRLPPCHSPVPPMRGDSFPPEHGDVSVKAADKKGAGAGEAAAVLDEVRKVLAALVRKHRMSEKEAALLWETWPLKGLVRLAEGGVKCTDSEQLEKQKGVVLDLIKSAGSGLLQGKGLGIISLPVRIFECKSAFHRLAEMWSFLPIFLTKAASLPQDPAHDLERFKLTVTGIIAGLYCGISQLKPFNPMLGETLQGCWPDGSELWFEQTSFHPPASNYQILTPHGGWWMAGFAEFHANMKGNAVIGKQEGKNVVCFPHTHSRQRVEFNVPYVRLSGLYFGARLVHYIESGRFFDPINGYHLELHFGKESHRRGLFTRRASGHALDHFKGYITKRKVAVDHPPTPLHTHSHTPTPHADPHPHLHGHAPHRSLAHRRSSTHEMLREGEDIVCEVFGSWLEGFWCDNKPYWLIQDYRPVELCVPEPSQVLPSDSTNRPDLAYLKAGDTETSQEWKLKSEARQRKDRHKRDACRRALQLPELQFK</sequence>
<feature type="region of interest" description="Disordered" evidence="1">
    <location>
        <begin position="612"/>
        <end position="641"/>
    </location>
</feature>
<dbReference type="Proteomes" id="UP000041254">
    <property type="component" value="Unassembled WGS sequence"/>
</dbReference>
<feature type="compositionally biased region" description="Low complexity" evidence="1">
    <location>
        <begin position="612"/>
        <end position="632"/>
    </location>
</feature>
<name>A0A0G4G449_VITBC</name>
<feature type="region of interest" description="Disordered" evidence="1">
    <location>
        <begin position="1274"/>
        <end position="1300"/>
    </location>
</feature>
<dbReference type="STRING" id="1169540.A0A0G4G449"/>
<feature type="transmembrane region" description="Helical" evidence="2">
    <location>
        <begin position="341"/>
        <end position="361"/>
    </location>
</feature>
<keyword evidence="5" id="KW-1185">Reference proteome</keyword>
<dbReference type="GO" id="GO:0016020">
    <property type="term" value="C:membrane"/>
    <property type="evidence" value="ECO:0007669"/>
    <property type="project" value="TreeGrafter"/>
</dbReference>
<feature type="signal peptide" evidence="3">
    <location>
        <begin position="1"/>
        <end position="23"/>
    </location>
</feature>
<dbReference type="PANTHER" id="PTHR10972">
    <property type="entry name" value="OXYSTEROL-BINDING PROTEIN-RELATED"/>
    <property type="match status" value="1"/>
</dbReference>
<dbReference type="EMBL" id="CDMY01000554">
    <property type="protein sequence ID" value="CEM22671.1"/>
    <property type="molecule type" value="Genomic_DNA"/>
</dbReference>
<dbReference type="SUPFAM" id="SSF144000">
    <property type="entry name" value="Oxysterol-binding protein-like"/>
    <property type="match status" value="1"/>
</dbReference>
<gene>
    <name evidence="4" type="ORF">Vbra_21926</name>
</gene>
<dbReference type="InterPro" id="IPR000648">
    <property type="entry name" value="Oxysterol-bd"/>
</dbReference>
<feature type="compositionally biased region" description="Basic and acidic residues" evidence="1">
    <location>
        <begin position="777"/>
        <end position="796"/>
    </location>
</feature>
<keyword evidence="2" id="KW-1133">Transmembrane helix</keyword>
<evidence type="ECO:0000256" key="1">
    <source>
        <dbReference type="SAM" id="MobiDB-lite"/>
    </source>
</evidence>
<feature type="compositionally biased region" description="Basic residues" evidence="1">
    <location>
        <begin position="1194"/>
        <end position="1209"/>
    </location>
</feature>
<feature type="compositionally biased region" description="Basic and acidic residues" evidence="1">
    <location>
        <begin position="1282"/>
        <end position="1292"/>
    </location>
</feature>
<feature type="chain" id="PRO_5005189671" evidence="3">
    <location>
        <begin position="24"/>
        <end position="1314"/>
    </location>
</feature>
<dbReference type="GO" id="GO:0005829">
    <property type="term" value="C:cytosol"/>
    <property type="evidence" value="ECO:0007669"/>
    <property type="project" value="TreeGrafter"/>
</dbReference>
<dbReference type="OrthoDB" id="14833at2759"/>
<reference evidence="4 5" key="1">
    <citation type="submission" date="2014-11" db="EMBL/GenBank/DDBJ databases">
        <authorList>
            <person name="Zhu J."/>
            <person name="Qi W."/>
            <person name="Song R."/>
        </authorList>
    </citation>
    <scope>NUCLEOTIDE SEQUENCE [LARGE SCALE GENOMIC DNA]</scope>
</reference>
<dbReference type="GO" id="GO:0032934">
    <property type="term" value="F:sterol binding"/>
    <property type="evidence" value="ECO:0007669"/>
    <property type="project" value="TreeGrafter"/>
</dbReference>
<evidence type="ECO:0000313" key="5">
    <source>
        <dbReference type="Proteomes" id="UP000041254"/>
    </source>
</evidence>
<proteinExistence type="predicted"/>
<feature type="transmembrane region" description="Helical" evidence="2">
    <location>
        <begin position="436"/>
        <end position="453"/>
    </location>
</feature>
<feature type="compositionally biased region" description="Basic and acidic residues" evidence="1">
    <location>
        <begin position="809"/>
        <end position="825"/>
    </location>
</feature>
<organism evidence="4 5">
    <name type="scientific">Vitrella brassicaformis (strain CCMP3155)</name>
    <dbReference type="NCBI Taxonomy" id="1169540"/>
    <lineage>
        <taxon>Eukaryota</taxon>
        <taxon>Sar</taxon>
        <taxon>Alveolata</taxon>
        <taxon>Colpodellida</taxon>
        <taxon>Vitrellaceae</taxon>
        <taxon>Vitrella</taxon>
    </lineage>
</organism>
<feature type="transmembrane region" description="Helical" evidence="2">
    <location>
        <begin position="381"/>
        <end position="405"/>
    </location>
</feature>
<feature type="region of interest" description="Disordered" evidence="1">
    <location>
        <begin position="522"/>
        <end position="547"/>
    </location>
</feature>
<evidence type="ECO:0000256" key="3">
    <source>
        <dbReference type="SAM" id="SignalP"/>
    </source>
</evidence>
<feature type="region of interest" description="Disordered" evidence="1">
    <location>
        <begin position="104"/>
        <end position="166"/>
    </location>
</feature>